<dbReference type="GO" id="GO:0016020">
    <property type="term" value="C:membrane"/>
    <property type="evidence" value="ECO:0007669"/>
    <property type="project" value="UniProtKB-SubCell"/>
</dbReference>
<evidence type="ECO:0000256" key="5">
    <source>
        <dbReference type="ARBA" id="ARBA00022692"/>
    </source>
</evidence>
<gene>
    <name evidence="14" type="ORF">Cgig2_033185</name>
</gene>
<name>A0A9Q1JUU5_9CARY</name>
<dbReference type="PRINTS" id="PR00385">
    <property type="entry name" value="P450"/>
</dbReference>
<dbReference type="PANTHER" id="PTHR24298">
    <property type="entry name" value="FLAVONOID 3'-MONOOXYGENASE-RELATED"/>
    <property type="match status" value="1"/>
</dbReference>
<dbReference type="InterPro" id="IPR002401">
    <property type="entry name" value="Cyt_P450_E_grp-I"/>
</dbReference>
<dbReference type="Pfam" id="PF00067">
    <property type="entry name" value="p450"/>
    <property type="match status" value="1"/>
</dbReference>
<evidence type="ECO:0000256" key="12">
    <source>
        <dbReference type="PIRSR" id="PIRSR602401-1"/>
    </source>
</evidence>
<dbReference type="GO" id="GO:0016709">
    <property type="term" value="F:oxidoreductase activity, acting on paired donors, with incorporation or reduction of molecular oxygen, NAD(P)H as one donor, and incorporation of one atom of oxygen"/>
    <property type="evidence" value="ECO:0007669"/>
    <property type="project" value="TreeGrafter"/>
</dbReference>
<dbReference type="Gene3D" id="1.10.630.10">
    <property type="entry name" value="Cytochrome P450"/>
    <property type="match status" value="1"/>
</dbReference>
<evidence type="ECO:0000256" key="6">
    <source>
        <dbReference type="ARBA" id="ARBA00022723"/>
    </source>
</evidence>
<reference evidence="14" key="1">
    <citation type="submission" date="2022-04" db="EMBL/GenBank/DDBJ databases">
        <title>Carnegiea gigantea Genome sequencing and assembly v2.</title>
        <authorList>
            <person name="Copetti D."/>
            <person name="Sanderson M.J."/>
            <person name="Burquez A."/>
            <person name="Wojciechowski M.F."/>
        </authorList>
    </citation>
    <scope>NUCLEOTIDE SEQUENCE</scope>
    <source>
        <strain evidence="14">SGP5-SGP5p</strain>
        <tissue evidence="14">Aerial part</tissue>
    </source>
</reference>
<dbReference type="InterPro" id="IPR017972">
    <property type="entry name" value="Cyt_P450_CS"/>
</dbReference>
<dbReference type="FunFam" id="1.10.630.10:FF:000012">
    <property type="entry name" value="Cytochrome P450 family protein"/>
    <property type="match status" value="1"/>
</dbReference>
<evidence type="ECO:0000313" key="14">
    <source>
        <dbReference type="EMBL" id="KAJ8431343.1"/>
    </source>
</evidence>
<evidence type="ECO:0000256" key="7">
    <source>
        <dbReference type="ARBA" id="ARBA00022989"/>
    </source>
</evidence>
<dbReference type="Proteomes" id="UP001153076">
    <property type="component" value="Unassembled WGS sequence"/>
</dbReference>
<comment type="similarity">
    <text evidence="3 13">Belongs to the cytochrome P450 family.</text>
</comment>
<evidence type="ECO:0000256" key="9">
    <source>
        <dbReference type="ARBA" id="ARBA00023004"/>
    </source>
</evidence>
<keyword evidence="10 13" id="KW-0503">Monooxygenase</keyword>
<keyword evidence="15" id="KW-1185">Reference proteome</keyword>
<keyword evidence="4 12" id="KW-0349">Heme</keyword>
<evidence type="ECO:0000256" key="2">
    <source>
        <dbReference type="ARBA" id="ARBA00004167"/>
    </source>
</evidence>
<evidence type="ECO:0000313" key="15">
    <source>
        <dbReference type="Proteomes" id="UP001153076"/>
    </source>
</evidence>
<dbReference type="PANTHER" id="PTHR24298:SF800">
    <property type="entry name" value="CYTOCHROME P450 89A2-RELATED"/>
    <property type="match status" value="1"/>
</dbReference>
<keyword evidence="7" id="KW-1133">Transmembrane helix</keyword>
<evidence type="ECO:0000256" key="11">
    <source>
        <dbReference type="ARBA" id="ARBA00023136"/>
    </source>
</evidence>
<evidence type="ECO:0000256" key="8">
    <source>
        <dbReference type="ARBA" id="ARBA00023002"/>
    </source>
</evidence>
<evidence type="ECO:0000256" key="4">
    <source>
        <dbReference type="ARBA" id="ARBA00022617"/>
    </source>
</evidence>
<dbReference type="GO" id="GO:0005506">
    <property type="term" value="F:iron ion binding"/>
    <property type="evidence" value="ECO:0007669"/>
    <property type="project" value="InterPro"/>
</dbReference>
<dbReference type="InterPro" id="IPR051103">
    <property type="entry name" value="Plant_metabolite_P450s"/>
</dbReference>
<evidence type="ECO:0000256" key="1">
    <source>
        <dbReference type="ARBA" id="ARBA00001971"/>
    </source>
</evidence>
<evidence type="ECO:0000256" key="10">
    <source>
        <dbReference type="ARBA" id="ARBA00023033"/>
    </source>
</evidence>
<dbReference type="AlphaFoldDB" id="A0A9Q1JUU5"/>
<comment type="cofactor">
    <cofactor evidence="1 12">
        <name>heme</name>
        <dbReference type="ChEBI" id="CHEBI:30413"/>
    </cofactor>
</comment>
<dbReference type="SUPFAM" id="SSF48264">
    <property type="entry name" value="Cytochrome P450"/>
    <property type="match status" value="1"/>
</dbReference>
<dbReference type="InterPro" id="IPR001128">
    <property type="entry name" value="Cyt_P450"/>
</dbReference>
<dbReference type="PROSITE" id="PS00086">
    <property type="entry name" value="CYTOCHROME_P450"/>
    <property type="match status" value="1"/>
</dbReference>
<proteinExistence type="inferred from homology"/>
<keyword evidence="11" id="KW-0472">Membrane</keyword>
<comment type="caution">
    <text evidence="14">The sequence shown here is derived from an EMBL/GenBank/DDBJ whole genome shotgun (WGS) entry which is preliminary data.</text>
</comment>
<evidence type="ECO:0000256" key="13">
    <source>
        <dbReference type="RuleBase" id="RU000461"/>
    </source>
</evidence>
<accession>A0A9Q1JUU5</accession>
<keyword evidence="8 13" id="KW-0560">Oxidoreductase</keyword>
<comment type="subcellular location">
    <subcellularLocation>
        <location evidence="2">Membrane</location>
        <topology evidence="2">Single-pass membrane protein</topology>
    </subcellularLocation>
</comment>
<sequence>MESWFVLIVAGCLASAMLKAFLFQKPNPKLPPGPQGFPIISSIKWLRKSLVELEAALISLRTRLGPIIRIPMGGSQSVVFILDYDLANEALAEKGAIFADRPNISPITRQLNITLAGYGPTWRTLRRNLTSLVLPACRLKEYSHSRGWALDVLINRLSNGGGSSVKVVDYFQFAIFCLLVHMCFGGQLEESKIKEVMAIQRQLLVSSTRFQILNFLPRLTRILLRKRWEEFLNLRKRQQEVISPLIRARKDIVKDNVNEFTSSSVSYVDTLLNLEIQDDHSGSKRKLTEDELISACSEFLSGGTDTTLTALQWIMANLVKYPEIQARLFDEIRGVVGAEAEHVGEEDLPEMPYLKAVVLEGLRRHPPTHFLVPHSVTQDVELGGYLLPKNAVVNFNISEMGWDPKFWDDPMEFKPERFMPADQGSDGQVEFDITGGREKKMMPFGAGRRMCPAFGLAILHLEYFVANLVRKFEWATATGHDVDLTENQEFTIVMKHPLHARISPRKLSNRQPFCQCVLCILKCCHISEAIPIWGTACQCWPRMAHASPPVCDMRGRKRGMEPASVLSYSRFFGVFFAIKTHCFTGII</sequence>
<dbReference type="OrthoDB" id="1055148at2759"/>
<dbReference type="PRINTS" id="PR00463">
    <property type="entry name" value="EP450I"/>
</dbReference>
<dbReference type="EMBL" id="JAKOGI010000695">
    <property type="protein sequence ID" value="KAJ8431343.1"/>
    <property type="molecule type" value="Genomic_DNA"/>
</dbReference>
<keyword evidence="9 12" id="KW-0408">Iron</keyword>
<dbReference type="GO" id="GO:0020037">
    <property type="term" value="F:heme binding"/>
    <property type="evidence" value="ECO:0007669"/>
    <property type="project" value="InterPro"/>
</dbReference>
<dbReference type="CDD" id="cd11075">
    <property type="entry name" value="CYP77_89"/>
    <property type="match status" value="1"/>
</dbReference>
<protein>
    <recommendedName>
        <fullName evidence="16">Cytochrome P450</fullName>
    </recommendedName>
</protein>
<organism evidence="14 15">
    <name type="scientific">Carnegiea gigantea</name>
    <dbReference type="NCBI Taxonomy" id="171969"/>
    <lineage>
        <taxon>Eukaryota</taxon>
        <taxon>Viridiplantae</taxon>
        <taxon>Streptophyta</taxon>
        <taxon>Embryophyta</taxon>
        <taxon>Tracheophyta</taxon>
        <taxon>Spermatophyta</taxon>
        <taxon>Magnoliopsida</taxon>
        <taxon>eudicotyledons</taxon>
        <taxon>Gunneridae</taxon>
        <taxon>Pentapetalae</taxon>
        <taxon>Caryophyllales</taxon>
        <taxon>Cactineae</taxon>
        <taxon>Cactaceae</taxon>
        <taxon>Cactoideae</taxon>
        <taxon>Echinocereeae</taxon>
        <taxon>Carnegiea</taxon>
    </lineage>
</organism>
<keyword evidence="6 12" id="KW-0479">Metal-binding</keyword>
<evidence type="ECO:0000256" key="3">
    <source>
        <dbReference type="ARBA" id="ARBA00010617"/>
    </source>
</evidence>
<evidence type="ECO:0008006" key="16">
    <source>
        <dbReference type="Google" id="ProtNLM"/>
    </source>
</evidence>
<feature type="binding site" description="axial binding residue" evidence="12">
    <location>
        <position position="451"/>
    </location>
    <ligand>
        <name>heme</name>
        <dbReference type="ChEBI" id="CHEBI:30413"/>
    </ligand>
    <ligandPart>
        <name>Fe</name>
        <dbReference type="ChEBI" id="CHEBI:18248"/>
    </ligandPart>
</feature>
<keyword evidence="5" id="KW-0812">Transmembrane</keyword>
<dbReference type="InterPro" id="IPR036396">
    <property type="entry name" value="Cyt_P450_sf"/>
</dbReference>